<dbReference type="SMART" id="SM00388">
    <property type="entry name" value="HisKA"/>
    <property type="match status" value="1"/>
</dbReference>
<dbReference type="Gene3D" id="3.30.450.20">
    <property type="entry name" value="PAS domain"/>
    <property type="match status" value="1"/>
</dbReference>
<evidence type="ECO:0000256" key="1">
    <source>
        <dbReference type="ARBA" id="ARBA00000085"/>
    </source>
</evidence>
<feature type="transmembrane region" description="Helical" evidence="6">
    <location>
        <begin position="210"/>
        <end position="227"/>
    </location>
</feature>
<sequence length="548" mass="59994">MPAPSLSPLYLAYLFVFTLTAAACFGSVLSARRLDDEEVRNGLVGLLVTSGSWSLAHLGFLVAPTVELKLVFYHVGLFVGLSTVGPWLYFCSAFTGRSLHRSVGLRRAAIGVFVALSLVKVTNPFHRAYFRPEVVTQPFPYVSISSQPLHWVAMGLAYALAMVGYFMLFELFLRVGHDTRPLFALVGVTGLPVVLDVFGEVSPLLLDITYEPLGVAAFALGVLFLFLDDFRTVQLAGDRDDPVVVLDDQHHVRDFNPRAAGLFPGIDVGSPIEEFLPGIGDYVDGADRDAVYGVDTADGARYYQLAVQSFSTDRSRLGTAITLTDVTEREEYRRELERQNERLEQFASMVSHDLRNPLTVARGRVDYLRAAADDEDEHLRAVARAHDRMETLIDDVLTLARQGQSIDERERVRLSAVTTDAWASVTAETASMTIEQDGSFLADETRLTQLLENLFRNAVEHGGDAVTVRVGVLDGGGGFYVADDGVGIPETDRERVLESGYSTAEAGTGLGLSIVTEIAQAHDWDIDVRTSADGGARFEIRGMTVETT</sequence>
<dbReference type="InterPro" id="IPR031621">
    <property type="entry name" value="HisKA_7TM"/>
</dbReference>
<reference evidence="8 9" key="1">
    <citation type="submission" date="2022-06" db="EMBL/GenBank/DDBJ databases">
        <title>Halomicroarcula sp. a new haloarchaeum isolate from saline soil.</title>
        <authorList>
            <person name="Strakova D."/>
            <person name="Galisteo C."/>
            <person name="Sanchez-Porro C."/>
            <person name="Ventosa A."/>
        </authorList>
    </citation>
    <scope>NUCLEOTIDE SEQUENCE [LARGE SCALE GENOMIC DNA]</scope>
    <source>
        <strain evidence="8 9">S3CR25-11</strain>
    </source>
</reference>
<dbReference type="CDD" id="cd00075">
    <property type="entry name" value="HATPase"/>
    <property type="match status" value="1"/>
</dbReference>
<dbReference type="PROSITE" id="PS50109">
    <property type="entry name" value="HIS_KIN"/>
    <property type="match status" value="1"/>
</dbReference>
<keyword evidence="3" id="KW-0808">Transferase</keyword>
<evidence type="ECO:0000313" key="8">
    <source>
        <dbReference type="EMBL" id="MDS0281614.1"/>
    </source>
</evidence>
<protein>
    <recommendedName>
        <fullName evidence="2">histidine kinase</fullName>
        <ecNumber evidence="2">2.7.13.3</ecNumber>
    </recommendedName>
</protein>
<feature type="transmembrane region" description="Helical" evidence="6">
    <location>
        <begin position="72"/>
        <end position="96"/>
    </location>
</feature>
<dbReference type="Pfam" id="PF16927">
    <property type="entry name" value="HisKA_7TM"/>
    <property type="match status" value="1"/>
</dbReference>
<dbReference type="GO" id="GO:0005524">
    <property type="term" value="F:ATP binding"/>
    <property type="evidence" value="ECO:0007669"/>
    <property type="project" value="UniProtKB-KW"/>
</dbReference>
<keyword evidence="6" id="KW-0472">Membrane</keyword>
<dbReference type="Gene3D" id="1.10.287.130">
    <property type="match status" value="1"/>
</dbReference>
<dbReference type="InterPro" id="IPR003594">
    <property type="entry name" value="HATPase_dom"/>
</dbReference>
<dbReference type="SUPFAM" id="SSF55874">
    <property type="entry name" value="ATPase domain of HSP90 chaperone/DNA topoisomerase II/histidine kinase"/>
    <property type="match status" value="1"/>
</dbReference>
<dbReference type="SMART" id="SM00387">
    <property type="entry name" value="HATPase_c"/>
    <property type="match status" value="1"/>
</dbReference>
<keyword evidence="6" id="KW-0812">Transmembrane</keyword>
<keyword evidence="8" id="KW-0547">Nucleotide-binding</keyword>
<organism evidence="8 9">
    <name type="scientific">Haloarcula onubensis</name>
    <dbReference type="NCBI Taxonomy" id="2950539"/>
    <lineage>
        <taxon>Archaea</taxon>
        <taxon>Methanobacteriati</taxon>
        <taxon>Methanobacteriota</taxon>
        <taxon>Stenosarchaea group</taxon>
        <taxon>Halobacteria</taxon>
        <taxon>Halobacteriales</taxon>
        <taxon>Haloarculaceae</taxon>
        <taxon>Haloarcula</taxon>
    </lineage>
</organism>
<dbReference type="EMBL" id="JAMQOS010000001">
    <property type="protein sequence ID" value="MDS0281614.1"/>
    <property type="molecule type" value="Genomic_DNA"/>
</dbReference>
<dbReference type="CDD" id="cd00082">
    <property type="entry name" value="HisKA"/>
    <property type="match status" value="1"/>
</dbReference>
<dbReference type="InterPro" id="IPR036097">
    <property type="entry name" value="HisK_dim/P_sf"/>
</dbReference>
<evidence type="ECO:0000256" key="4">
    <source>
        <dbReference type="ARBA" id="ARBA00022777"/>
    </source>
</evidence>
<dbReference type="InterPro" id="IPR005467">
    <property type="entry name" value="His_kinase_dom"/>
</dbReference>
<evidence type="ECO:0000256" key="3">
    <source>
        <dbReference type="ARBA" id="ARBA00022679"/>
    </source>
</evidence>
<keyword evidence="4" id="KW-0418">Kinase</keyword>
<dbReference type="InterPro" id="IPR050736">
    <property type="entry name" value="Sensor_HK_Regulatory"/>
</dbReference>
<gene>
    <name evidence="8" type="ORF">NDI86_05720</name>
</gene>
<keyword evidence="9" id="KW-1185">Reference proteome</keyword>
<evidence type="ECO:0000313" key="9">
    <source>
        <dbReference type="Proteomes" id="UP001268864"/>
    </source>
</evidence>
<feature type="transmembrane region" description="Helical" evidence="6">
    <location>
        <begin position="12"/>
        <end position="31"/>
    </location>
</feature>
<feature type="transmembrane region" description="Helical" evidence="6">
    <location>
        <begin position="149"/>
        <end position="169"/>
    </location>
</feature>
<feature type="transmembrane region" description="Helical" evidence="6">
    <location>
        <begin position="108"/>
        <end position="129"/>
    </location>
</feature>
<proteinExistence type="predicted"/>
<keyword evidence="6" id="KW-1133">Transmembrane helix</keyword>
<accession>A0ABU2FMI6</accession>
<feature type="domain" description="Histidine kinase" evidence="7">
    <location>
        <begin position="349"/>
        <end position="546"/>
    </location>
</feature>
<evidence type="ECO:0000256" key="2">
    <source>
        <dbReference type="ARBA" id="ARBA00012438"/>
    </source>
</evidence>
<evidence type="ECO:0000256" key="6">
    <source>
        <dbReference type="SAM" id="Phobius"/>
    </source>
</evidence>
<dbReference type="InterPro" id="IPR036890">
    <property type="entry name" value="HATPase_C_sf"/>
</dbReference>
<dbReference type="InterPro" id="IPR003661">
    <property type="entry name" value="HisK_dim/P_dom"/>
</dbReference>
<dbReference type="PANTHER" id="PTHR43711:SF1">
    <property type="entry name" value="HISTIDINE KINASE 1"/>
    <property type="match status" value="1"/>
</dbReference>
<name>A0ABU2FMI6_9EURY</name>
<dbReference type="SUPFAM" id="SSF47384">
    <property type="entry name" value="Homodimeric domain of signal transducing histidine kinase"/>
    <property type="match status" value="1"/>
</dbReference>
<evidence type="ECO:0000259" key="7">
    <source>
        <dbReference type="PROSITE" id="PS50109"/>
    </source>
</evidence>
<comment type="catalytic activity">
    <reaction evidence="1">
        <text>ATP + protein L-histidine = ADP + protein N-phospho-L-histidine.</text>
        <dbReference type="EC" id="2.7.13.3"/>
    </reaction>
</comment>
<feature type="transmembrane region" description="Helical" evidence="6">
    <location>
        <begin position="181"/>
        <end position="198"/>
    </location>
</feature>
<dbReference type="PANTHER" id="PTHR43711">
    <property type="entry name" value="TWO-COMPONENT HISTIDINE KINASE"/>
    <property type="match status" value="1"/>
</dbReference>
<dbReference type="Pfam" id="PF00512">
    <property type="entry name" value="HisKA"/>
    <property type="match status" value="1"/>
</dbReference>
<dbReference type="EC" id="2.7.13.3" evidence="2"/>
<dbReference type="Gene3D" id="3.30.565.10">
    <property type="entry name" value="Histidine kinase-like ATPase, C-terminal domain"/>
    <property type="match status" value="1"/>
</dbReference>
<dbReference type="RefSeq" id="WP_310899447.1">
    <property type="nucleotide sequence ID" value="NZ_JAMQOS010000001.1"/>
</dbReference>
<comment type="caution">
    <text evidence="8">The sequence shown here is derived from an EMBL/GenBank/DDBJ whole genome shotgun (WGS) entry which is preliminary data.</text>
</comment>
<keyword evidence="8" id="KW-0067">ATP-binding</keyword>
<feature type="transmembrane region" description="Helical" evidence="6">
    <location>
        <begin position="43"/>
        <end position="66"/>
    </location>
</feature>
<dbReference type="Proteomes" id="UP001268864">
    <property type="component" value="Unassembled WGS sequence"/>
</dbReference>
<evidence type="ECO:0000256" key="5">
    <source>
        <dbReference type="ARBA" id="ARBA00023012"/>
    </source>
</evidence>
<dbReference type="Pfam" id="PF02518">
    <property type="entry name" value="HATPase_c"/>
    <property type="match status" value="1"/>
</dbReference>
<keyword evidence="5" id="KW-0902">Two-component regulatory system</keyword>